<dbReference type="InterPro" id="IPR013761">
    <property type="entry name" value="SAM/pointed_sf"/>
</dbReference>
<reference evidence="3" key="1">
    <citation type="submission" date="2019-09" db="UniProtKB">
        <authorList>
            <consortium name="WormBaseParasite"/>
        </authorList>
    </citation>
    <scope>IDENTIFICATION</scope>
</reference>
<proteinExistence type="predicted"/>
<dbReference type="PANTHER" id="PTHR12659:SF7">
    <property type="entry name" value="CROSSVEINLESS C, ISOFORM C"/>
    <property type="match status" value="1"/>
</dbReference>
<feature type="compositionally biased region" description="Polar residues" evidence="1">
    <location>
        <begin position="216"/>
        <end position="226"/>
    </location>
</feature>
<feature type="compositionally biased region" description="Low complexity" evidence="1">
    <location>
        <begin position="242"/>
        <end position="257"/>
    </location>
</feature>
<feature type="compositionally biased region" description="Basic and acidic residues" evidence="1">
    <location>
        <begin position="288"/>
        <end position="298"/>
    </location>
</feature>
<keyword evidence="2" id="KW-1185">Reference proteome</keyword>
<evidence type="ECO:0000256" key="1">
    <source>
        <dbReference type="SAM" id="MobiDB-lite"/>
    </source>
</evidence>
<evidence type="ECO:0000313" key="2">
    <source>
        <dbReference type="Proteomes" id="UP000050761"/>
    </source>
</evidence>
<dbReference type="Proteomes" id="UP000050761">
    <property type="component" value="Unassembled WGS sequence"/>
</dbReference>
<organism evidence="2 3">
    <name type="scientific">Heligmosomoides polygyrus</name>
    <name type="common">Parasitic roundworm</name>
    <dbReference type="NCBI Taxonomy" id="6339"/>
    <lineage>
        <taxon>Eukaryota</taxon>
        <taxon>Metazoa</taxon>
        <taxon>Ecdysozoa</taxon>
        <taxon>Nematoda</taxon>
        <taxon>Chromadorea</taxon>
        <taxon>Rhabditida</taxon>
        <taxon>Rhabditina</taxon>
        <taxon>Rhabditomorpha</taxon>
        <taxon>Strongyloidea</taxon>
        <taxon>Heligmosomidae</taxon>
        <taxon>Heligmosomoides</taxon>
    </lineage>
</organism>
<dbReference type="GO" id="GO:0005096">
    <property type="term" value="F:GTPase activator activity"/>
    <property type="evidence" value="ECO:0007669"/>
    <property type="project" value="TreeGrafter"/>
</dbReference>
<accession>A0A8L8KSR1</accession>
<sequence length="385" mass="43647">LDHEFLGPDSLRAVYRRLNTLNRCAIMRIDQVVLRRRNEDFGYGMYDPFDDDDSIALSGNWRYQRHSHTWSRVGNEQMYGAPSRTVCPKPNWDSYRDQLDPRRYEVREVRDQYAGKRSDRYLERYNDQPDCNGNAAHNKLQRSHSERIKERARAIMKKIDLRSSSRRRKESRHRDPTTMVIGDPVLVSYDSASPESMRMLPRPSQLDARGRIPATSGPSAVSASSDRQARSKSARRQGVVMLSPSSPDSSDDSFLSSNHRRPPGSSSNARRDRSVPPQLIEPDYEYAPQERPRRDRAPYETYLFPSSPGNANRNGGAPTRSGRRALQKVAAAGYDGGGVSPYYGSGGYSSPAYCSPYSTRSFQSPPIVARNLIIQPDGYFMHGDD</sequence>
<name>A0A8L8KSR1_HELPZ</name>
<protein>
    <submittedName>
        <fullName evidence="3">Serine/arginine repetitive matrix protein 1</fullName>
    </submittedName>
</protein>
<evidence type="ECO:0000313" key="3">
    <source>
        <dbReference type="WBParaSite" id="HPBE_0002055401-mRNA-1"/>
    </source>
</evidence>
<feature type="region of interest" description="Disordered" evidence="1">
    <location>
        <begin position="124"/>
        <end position="147"/>
    </location>
</feature>
<dbReference type="GO" id="GO:0030036">
    <property type="term" value="P:actin cytoskeleton organization"/>
    <property type="evidence" value="ECO:0007669"/>
    <property type="project" value="TreeGrafter"/>
</dbReference>
<dbReference type="PANTHER" id="PTHR12659">
    <property type="entry name" value="RHO-TYPE GTPASE ACTIVATING PROTEIN"/>
    <property type="match status" value="1"/>
</dbReference>
<dbReference type="WBParaSite" id="HPBE_0002055401-mRNA-1">
    <property type="protein sequence ID" value="HPBE_0002055401-mRNA-1"/>
    <property type="gene ID" value="HPBE_0002055401"/>
</dbReference>
<dbReference type="AlphaFoldDB" id="A0A8L8KSR1"/>
<feature type="region of interest" description="Disordered" evidence="1">
    <location>
        <begin position="160"/>
        <end position="322"/>
    </location>
</feature>
<dbReference type="GO" id="GO:0035023">
    <property type="term" value="P:regulation of Rho protein signal transduction"/>
    <property type="evidence" value="ECO:0007669"/>
    <property type="project" value="TreeGrafter"/>
</dbReference>
<dbReference type="SUPFAM" id="SSF47769">
    <property type="entry name" value="SAM/Pointed domain"/>
    <property type="match status" value="1"/>
</dbReference>
<dbReference type="Gene3D" id="1.10.287.2070">
    <property type="match status" value="1"/>
</dbReference>